<dbReference type="PROSITE" id="PS00198">
    <property type="entry name" value="4FE4S_FER_1"/>
    <property type="match status" value="2"/>
</dbReference>
<dbReference type="Pfam" id="PF01292">
    <property type="entry name" value="Ni_hydr_CYTB"/>
    <property type="match status" value="1"/>
</dbReference>
<feature type="domain" description="4Fe-4S ferredoxin-type" evidence="10">
    <location>
        <begin position="80"/>
        <end position="110"/>
    </location>
</feature>
<evidence type="ECO:0000256" key="7">
    <source>
        <dbReference type="ARBA" id="ARBA00023014"/>
    </source>
</evidence>
<dbReference type="InterPro" id="IPR011577">
    <property type="entry name" value="Cyt_b561_bac/Ni-Hgenase"/>
</dbReference>
<dbReference type="Proteomes" id="UP000319449">
    <property type="component" value="Unassembled WGS sequence"/>
</dbReference>
<gene>
    <name evidence="11" type="ORF">JN12_03603</name>
</gene>
<dbReference type="InterPro" id="IPR017900">
    <property type="entry name" value="4Fe4S_Fe_S_CS"/>
</dbReference>
<feature type="domain" description="4Fe-4S ferredoxin-type" evidence="10">
    <location>
        <begin position="41"/>
        <end position="71"/>
    </location>
</feature>
<dbReference type="PROSITE" id="PS51379">
    <property type="entry name" value="4FE4S_FER_2"/>
    <property type="match status" value="2"/>
</dbReference>
<evidence type="ECO:0000313" key="11">
    <source>
        <dbReference type="EMBL" id="TWJ14032.1"/>
    </source>
</evidence>
<dbReference type="GO" id="GO:0005886">
    <property type="term" value="C:plasma membrane"/>
    <property type="evidence" value="ECO:0007669"/>
    <property type="project" value="UniProtKB-SubCell"/>
</dbReference>
<evidence type="ECO:0000313" key="12">
    <source>
        <dbReference type="Proteomes" id="UP000319449"/>
    </source>
</evidence>
<evidence type="ECO:0000256" key="8">
    <source>
        <dbReference type="ARBA" id="ARBA00023136"/>
    </source>
</evidence>
<evidence type="ECO:0000256" key="6">
    <source>
        <dbReference type="ARBA" id="ARBA00023004"/>
    </source>
</evidence>
<sequence length="310" mass="35785">MADDSKLNALQTNYLLDDAWSPVARFRLLSRGINDNTRLENYSQVTGDRACLACGNCIDACPVVKLNVGLVFDQNQRTSMALENHVQDECRRCYRCVNSCPQVGKELKEYVSGFRRVEKIVHLLAAFTIISLAATGITHSHYANVLSGFEANLLKYAHRTIGVISILLPVLYYRLDIKHFRRTVKKIFSWGESDTQWFRNTLSHIFSTKSDKKIVRYEFNPVQKIWYLFIMSLFPLLYLSGLGTMFMGKATEGAGLITPKLFHMVFALSFDLMLFIHVYIKFIREWIKTSFRMFRTYQETGSFVFTRGKL</sequence>
<feature type="transmembrane region" description="Helical" evidence="9">
    <location>
        <begin position="157"/>
        <end position="175"/>
    </location>
</feature>
<evidence type="ECO:0000256" key="3">
    <source>
        <dbReference type="ARBA" id="ARBA00022692"/>
    </source>
</evidence>
<evidence type="ECO:0000256" key="4">
    <source>
        <dbReference type="ARBA" id="ARBA00022723"/>
    </source>
</evidence>
<dbReference type="InterPro" id="IPR016174">
    <property type="entry name" value="Di-haem_cyt_TM"/>
</dbReference>
<proteinExistence type="predicted"/>
<keyword evidence="8 9" id="KW-0472">Membrane</keyword>
<dbReference type="Pfam" id="PF13237">
    <property type="entry name" value="Fer4_10"/>
    <property type="match status" value="1"/>
</dbReference>
<name>A0A562V863_9BACT</name>
<dbReference type="InterPro" id="IPR017896">
    <property type="entry name" value="4Fe4S_Fe-S-bd"/>
</dbReference>
<dbReference type="RefSeq" id="WP_145025357.1">
    <property type="nucleotide sequence ID" value="NZ_VLLN01000032.1"/>
</dbReference>
<dbReference type="SUPFAM" id="SSF54862">
    <property type="entry name" value="4Fe-4S ferredoxins"/>
    <property type="match status" value="1"/>
</dbReference>
<dbReference type="GO" id="GO:0046872">
    <property type="term" value="F:metal ion binding"/>
    <property type="evidence" value="ECO:0007669"/>
    <property type="project" value="UniProtKB-KW"/>
</dbReference>
<feature type="transmembrane region" description="Helical" evidence="9">
    <location>
        <begin position="225"/>
        <end position="246"/>
    </location>
</feature>
<reference evidence="11 12" key="1">
    <citation type="submission" date="2019-07" db="EMBL/GenBank/DDBJ databases">
        <title>Genomic Encyclopedia of Archaeal and Bacterial Type Strains, Phase II (KMG-II): from individual species to whole genera.</title>
        <authorList>
            <person name="Goeker M."/>
        </authorList>
    </citation>
    <scope>NUCLEOTIDE SEQUENCE [LARGE SCALE GENOMIC DNA]</scope>
    <source>
        <strain evidence="11 12">ATCC BAA-1139</strain>
    </source>
</reference>
<keyword evidence="12" id="KW-1185">Reference proteome</keyword>
<dbReference type="EMBL" id="VLLN01000032">
    <property type="protein sequence ID" value="TWJ14032.1"/>
    <property type="molecule type" value="Genomic_DNA"/>
</dbReference>
<evidence type="ECO:0000256" key="5">
    <source>
        <dbReference type="ARBA" id="ARBA00022989"/>
    </source>
</evidence>
<dbReference type="GO" id="GO:0022904">
    <property type="term" value="P:respiratory electron transport chain"/>
    <property type="evidence" value="ECO:0007669"/>
    <property type="project" value="InterPro"/>
</dbReference>
<evidence type="ECO:0000256" key="2">
    <source>
        <dbReference type="ARBA" id="ARBA00022475"/>
    </source>
</evidence>
<keyword evidence="3 9" id="KW-0812">Transmembrane</keyword>
<comment type="subcellular location">
    <subcellularLocation>
        <location evidence="1">Cell membrane</location>
        <topology evidence="1">Multi-pass membrane protein</topology>
    </subcellularLocation>
</comment>
<feature type="transmembrane region" description="Helical" evidence="9">
    <location>
        <begin position="261"/>
        <end position="283"/>
    </location>
</feature>
<dbReference type="GO" id="GO:0009055">
    <property type="term" value="F:electron transfer activity"/>
    <property type="evidence" value="ECO:0007669"/>
    <property type="project" value="InterPro"/>
</dbReference>
<dbReference type="SUPFAM" id="SSF81342">
    <property type="entry name" value="Transmembrane di-heme cytochromes"/>
    <property type="match status" value="1"/>
</dbReference>
<keyword evidence="4" id="KW-0479">Metal-binding</keyword>
<organism evidence="11 12">
    <name type="scientific">Geobacter argillaceus</name>
    <dbReference type="NCBI Taxonomy" id="345631"/>
    <lineage>
        <taxon>Bacteria</taxon>
        <taxon>Pseudomonadati</taxon>
        <taxon>Thermodesulfobacteriota</taxon>
        <taxon>Desulfuromonadia</taxon>
        <taxon>Geobacterales</taxon>
        <taxon>Geobacteraceae</taxon>
        <taxon>Geobacter</taxon>
    </lineage>
</organism>
<keyword evidence="7" id="KW-0411">Iron-sulfur</keyword>
<dbReference type="GO" id="GO:0051536">
    <property type="term" value="F:iron-sulfur cluster binding"/>
    <property type="evidence" value="ECO:0007669"/>
    <property type="project" value="UniProtKB-KW"/>
</dbReference>
<dbReference type="Gene3D" id="3.30.70.20">
    <property type="match status" value="1"/>
</dbReference>
<evidence type="ECO:0000256" key="1">
    <source>
        <dbReference type="ARBA" id="ARBA00004651"/>
    </source>
</evidence>
<evidence type="ECO:0000259" key="10">
    <source>
        <dbReference type="PROSITE" id="PS51379"/>
    </source>
</evidence>
<keyword evidence="2" id="KW-1003">Cell membrane</keyword>
<feature type="transmembrane region" description="Helical" evidence="9">
    <location>
        <begin position="120"/>
        <end position="137"/>
    </location>
</feature>
<dbReference type="OrthoDB" id="9800445at2"/>
<dbReference type="Gene3D" id="1.20.950.20">
    <property type="entry name" value="Transmembrane di-heme cytochromes, Chain C"/>
    <property type="match status" value="1"/>
</dbReference>
<evidence type="ECO:0000256" key="9">
    <source>
        <dbReference type="SAM" id="Phobius"/>
    </source>
</evidence>
<accession>A0A562V863</accession>
<dbReference type="AlphaFoldDB" id="A0A562V863"/>
<comment type="caution">
    <text evidence="11">The sequence shown here is derived from an EMBL/GenBank/DDBJ whole genome shotgun (WGS) entry which is preliminary data.</text>
</comment>
<protein>
    <submittedName>
        <fullName evidence="11">4Fe-4S binding protein</fullName>
    </submittedName>
</protein>
<keyword evidence="6" id="KW-0408">Iron</keyword>
<keyword evidence="5 9" id="KW-1133">Transmembrane helix</keyword>